<evidence type="ECO:0000313" key="2">
    <source>
        <dbReference type="Proteomes" id="UP000035955"/>
    </source>
</evidence>
<organism evidence="1 2">
    <name type="scientific">Methylobacterium variabile</name>
    <dbReference type="NCBI Taxonomy" id="298794"/>
    <lineage>
        <taxon>Bacteria</taxon>
        <taxon>Pseudomonadati</taxon>
        <taxon>Pseudomonadota</taxon>
        <taxon>Alphaproteobacteria</taxon>
        <taxon>Hyphomicrobiales</taxon>
        <taxon>Methylobacteriaceae</taxon>
        <taxon>Methylobacterium</taxon>
    </lineage>
</organism>
<sequence length="71" mass="7357">MCQKLGLMHIAGIHASLPGGEPGARGDILTNKQVSCCRLDDASHVGVADPSKIRLIGLEALHYSPAVVIGP</sequence>
<comment type="caution">
    <text evidence="1">The sequence shown here is derived from an EMBL/GenBank/DDBJ whole genome shotgun (WGS) entry which is preliminary data.</text>
</comment>
<name>A0A0J6SIK3_9HYPH</name>
<keyword evidence="2" id="KW-1185">Reference proteome</keyword>
<accession>A0A0J6SIK3</accession>
<evidence type="ECO:0000313" key="1">
    <source>
        <dbReference type="EMBL" id="KMO35070.1"/>
    </source>
</evidence>
<dbReference type="EMBL" id="LABY01000123">
    <property type="protein sequence ID" value="KMO35070.1"/>
    <property type="molecule type" value="Genomic_DNA"/>
</dbReference>
<protein>
    <submittedName>
        <fullName evidence="1">Uncharacterized protein</fullName>
    </submittedName>
</protein>
<proteinExistence type="predicted"/>
<dbReference type="Proteomes" id="UP000035955">
    <property type="component" value="Unassembled WGS sequence"/>
</dbReference>
<gene>
    <name evidence="1" type="ORF">VQ02_17835</name>
</gene>
<reference evidence="1 2" key="1">
    <citation type="submission" date="2015-03" db="EMBL/GenBank/DDBJ databases">
        <title>Genome sequencing of Methylobacterium variabile DSM 16961.</title>
        <authorList>
            <person name="Chaudhry V."/>
            <person name="Patil P.B."/>
        </authorList>
    </citation>
    <scope>NUCLEOTIDE SEQUENCE [LARGE SCALE GENOMIC DNA]</scope>
    <source>
        <strain evidence="1 2">DSM 16961</strain>
    </source>
</reference>
<dbReference type="AlphaFoldDB" id="A0A0J6SIK3"/>